<gene>
    <name evidence="1" type="ORF">H9728_00190</name>
</gene>
<dbReference type="SUPFAM" id="SSF55021">
    <property type="entry name" value="ACT-like"/>
    <property type="match status" value="1"/>
</dbReference>
<accession>A0A9D2CF31</accession>
<dbReference type="Pfam" id="PF21699">
    <property type="entry name" value="TM1266-like"/>
    <property type="match status" value="1"/>
</dbReference>
<name>A0A9D2CF31_9FIRM</name>
<reference evidence="1" key="1">
    <citation type="journal article" date="2021" name="PeerJ">
        <title>Extensive microbial diversity within the chicken gut microbiome revealed by metagenomics and culture.</title>
        <authorList>
            <person name="Gilroy R."/>
            <person name="Ravi A."/>
            <person name="Getino M."/>
            <person name="Pursley I."/>
            <person name="Horton D.L."/>
            <person name="Alikhan N.F."/>
            <person name="Baker D."/>
            <person name="Gharbi K."/>
            <person name="Hall N."/>
            <person name="Watson M."/>
            <person name="Adriaenssens E.M."/>
            <person name="Foster-Nyarko E."/>
            <person name="Jarju S."/>
            <person name="Secka A."/>
            <person name="Antonio M."/>
            <person name="Oren A."/>
            <person name="Chaudhuri R.R."/>
            <person name="La Ragione R."/>
            <person name="Hildebrand F."/>
            <person name="Pallen M.J."/>
        </authorList>
    </citation>
    <scope>NUCLEOTIDE SEQUENCE</scope>
    <source>
        <strain evidence="1">CHK199-9574</strain>
    </source>
</reference>
<evidence type="ECO:0000313" key="2">
    <source>
        <dbReference type="Proteomes" id="UP000824135"/>
    </source>
</evidence>
<comment type="caution">
    <text evidence="1">The sequence shown here is derived from an EMBL/GenBank/DDBJ whole genome shotgun (WGS) entry which is preliminary data.</text>
</comment>
<dbReference type="InterPro" id="IPR023860">
    <property type="entry name" value="FeFe-hyd_TM1266"/>
</dbReference>
<proteinExistence type="predicted"/>
<evidence type="ECO:0000313" key="1">
    <source>
        <dbReference type="EMBL" id="HIY77444.1"/>
    </source>
</evidence>
<protein>
    <submittedName>
        <fullName evidence="1">Iron-only hydrogenase system regulator</fullName>
    </submittedName>
</protein>
<dbReference type="EMBL" id="DXCO01000002">
    <property type="protein sequence ID" value="HIY77444.1"/>
    <property type="molecule type" value="Genomic_DNA"/>
</dbReference>
<dbReference type="InterPro" id="IPR045865">
    <property type="entry name" value="ACT-like_dom_sf"/>
</dbReference>
<reference evidence="1" key="2">
    <citation type="submission" date="2021-04" db="EMBL/GenBank/DDBJ databases">
        <authorList>
            <person name="Gilroy R."/>
        </authorList>
    </citation>
    <scope>NUCLEOTIDE SEQUENCE</scope>
    <source>
        <strain evidence="1">CHK199-9574</strain>
    </source>
</reference>
<organism evidence="1 2">
    <name type="scientific">Candidatus Borkfalkia excrementavium</name>
    <dbReference type="NCBI Taxonomy" id="2838505"/>
    <lineage>
        <taxon>Bacteria</taxon>
        <taxon>Bacillati</taxon>
        <taxon>Bacillota</taxon>
        <taxon>Clostridia</taxon>
        <taxon>Christensenellales</taxon>
        <taxon>Christensenellaceae</taxon>
        <taxon>Candidatus Borkfalkia</taxon>
    </lineage>
</organism>
<dbReference type="Gene3D" id="3.30.70.1150">
    <property type="entry name" value="ACT-like. Chain A, domain 2"/>
    <property type="match status" value="1"/>
</dbReference>
<dbReference type="Proteomes" id="UP000824135">
    <property type="component" value="Unassembled WGS sequence"/>
</dbReference>
<dbReference type="NCBIfam" id="TIGR03959">
    <property type="entry name" value="hyd_TM1266"/>
    <property type="match status" value="1"/>
</dbReference>
<dbReference type="AlphaFoldDB" id="A0A9D2CF31"/>
<sequence>MFENTALRFATAGREVPMNTRVAVVGIIVEKEESVPLLNAVLHEYGPHIIGRMGVPYRAKNINIISIAIDAPQDIINAMSGKIGKLDGVSATIAYSKQK</sequence>
<dbReference type="InterPro" id="IPR027271">
    <property type="entry name" value="Acetolactate_synth/TF_NikR_C"/>
</dbReference>